<dbReference type="STRING" id="208445.SAMN04489727_1621"/>
<dbReference type="PROSITE" id="PS50234">
    <property type="entry name" value="VWFA"/>
    <property type="match status" value="1"/>
</dbReference>
<dbReference type="Gene3D" id="3.40.50.410">
    <property type="entry name" value="von Willebrand factor, type A domain"/>
    <property type="match status" value="1"/>
</dbReference>
<evidence type="ECO:0000259" key="2">
    <source>
        <dbReference type="PROSITE" id="PS50234"/>
    </source>
</evidence>
<dbReference type="Proteomes" id="UP000199622">
    <property type="component" value="Unassembled WGS sequence"/>
</dbReference>
<dbReference type="InterPro" id="IPR036465">
    <property type="entry name" value="vWFA_dom_sf"/>
</dbReference>
<keyword evidence="4" id="KW-1185">Reference proteome</keyword>
<keyword evidence="1" id="KW-0812">Transmembrane</keyword>
<keyword evidence="1" id="KW-0472">Membrane</keyword>
<gene>
    <name evidence="3" type="ORF">SAMN04489727_1621</name>
</gene>
<protein>
    <submittedName>
        <fullName evidence="3">Ca-activated chloride channel family protein</fullName>
    </submittedName>
</protein>
<dbReference type="EMBL" id="FNSO01000003">
    <property type="protein sequence ID" value="SEB42374.1"/>
    <property type="molecule type" value="Genomic_DNA"/>
</dbReference>
<dbReference type="RefSeq" id="WP_091305189.1">
    <property type="nucleotide sequence ID" value="NZ_FNSO01000003.1"/>
</dbReference>
<accession>A0A1H4J7V0</accession>
<feature type="domain" description="VWFA" evidence="2">
    <location>
        <begin position="410"/>
        <end position="598"/>
    </location>
</feature>
<evidence type="ECO:0000313" key="3">
    <source>
        <dbReference type="EMBL" id="SEB42374.1"/>
    </source>
</evidence>
<dbReference type="SUPFAM" id="SSF53300">
    <property type="entry name" value="vWA-like"/>
    <property type="match status" value="1"/>
</dbReference>
<name>A0A1H4J7V0_9PSEU</name>
<dbReference type="SUPFAM" id="SSF53850">
    <property type="entry name" value="Periplasmic binding protein-like II"/>
    <property type="match status" value="1"/>
</dbReference>
<dbReference type="Pfam" id="PF13531">
    <property type="entry name" value="SBP_bac_11"/>
    <property type="match status" value="1"/>
</dbReference>
<dbReference type="OrthoDB" id="5621159at2"/>
<proteinExistence type="predicted"/>
<evidence type="ECO:0000313" key="4">
    <source>
        <dbReference type="Proteomes" id="UP000199622"/>
    </source>
</evidence>
<organism evidence="3 4">
    <name type="scientific">Amycolatopsis tolypomycina</name>
    <dbReference type="NCBI Taxonomy" id="208445"/>
    <lineage>
        <taxon>Bacteria</taxon>
        <taxon>Bacillati</taxon>
        <taxon>Actinomycetota</taxon>
        <taxon>Actinomycetes</taxon>
        <taxon>Pseudonocardiales</taxon>
        <taxon>Pseudonocardiaceae</taxon>
        <taxon>Amycolatopsis</taxon>
    </lineage>
</organism>
<evidence type="ECO:0000256" key="1">
    <source>
        <dbReference type="SAM" id="Phobius"/>
    </source>
</evidence>
<keyword evidence="1" id="KW-1133">Transmembrane helix</keyword>
<feature type="transmembrane region" description="Helical" evidence="1">
    <location>
        <begin position="12"/>
        <end position="33"/>
    </location>
</feature>
<dbReference type="InterPro" id="IPR002035">
    <property type="entry name" value="VWF_A"/>
</dbReference>
<dbReference type="SMART" id="SM00327">
    <property type="entry name" value="VWA"/>
    <property type="match status" value="1"/>
</dbReference>
<sequence length="602" mass="63341">MINSQPTRRRGKALPFLAAIVVAIALIIGIRYWTSGSSDDADAPKCTGADAVALTIASSPEKAGVVQEAAKAYSGRSVGGHCVDVVVKSKSSGVAMQALANGWNEATDGPRPDVWTPAASGWVNLLRVNAKGDTGSIVPDGDPQSVANAPLVVAMPKPMAEALGWPGKAIGWTDLAALATDPAGWAKYGHPEWGKFRLGKTNPNISTSGLNATIGAYYAATGTSSDLTEAALAKPEARQFVTNIEQAIVHYGDNTLTFLTNLQKADDNGTALSYISAVTVEENSLIGYNQGNPTNDPAKVGQHGPPKVPLVAIYPGDGTLNSDHPFVTLNWADPTRKQIAADFLGYLRQDETQAKFAALGFRSFDGKPGPQATPANGVQPDTKISFLRPPAPTVLSKLLASWTDLRKKANVLLVVDVSGSMSAEAKGTGKSKIDLAKQAAIDSLGQFVPRDQVGLWQFSTKLDGDKDYQELLPVQALGTSGKETLATRLSGLTPHSGTGLYDSSLAAYEYMNAHLDPTAINAVVVLTDGRNEDSGSIDLPHLVAELRPEGNAEAVRLFTIAYGADADQDVLKQIAEATGGSEYDSSKPDSINQVFTSVISNF</sequence>
<dbReference type="AlphaFoldDB" id="A0A1H4J7V0"/>
<reference evidence="4" key="1">
    <citation type="submission" date="2016-10" db="EMBL/GenBank/DDBJ databases">
        <authorList>
            <person name="Varghese N."/>
            <person name="Submissions S."/>
        </authorList>
    </citation>
    <scope>NUCLEOTIDE SEQUENCE [LARGE SCALE GENOMIC DNA]</scope>
    <source>
        <strain evidence="4">DSM 44544</strain>
    </source>
</reference>
<dbReference type="Pfam" id="PF00092">
    <property type="entry name" value="VWA"/>
    <property type="match status" value="1"/>
</dbReference>